<dbReference type="CDD" id="cd02440">
    <property type="entry name" value="AdoMet_MTases"/>
    <property type="match status" value="1"/>
</dbReference>
<dbReference type="InterPro" id="IPR013216">
    <property type="entry name" value="Methyltransf_11"/>
</dbReference>
<comment type="caution">
    <text evidence="2">The sequence shown here is derived from an EMBL/GenBank/DDBJ whole genome shotgun (WGS) entry which is preliminary data.</text>
</comment>
<keyword evidence="3" id="KW-1185">Reference proteome</keyword>
<dbReference type="Gene3D" id="3.40.50.150">
    <property type="entry name" value="Vaccinia Virus protein VP39"/>
    <property type="match status" value="1"/>
</dbReference>
<feature type="domain" description="Methyltransferase type 11" evidence="1">
    <location>
        <begin position="52"/>
        <end position="138"/>
    </location>
</feature>
<dbReference type="Pfam" id="PF08241">
    <property type="entry name" value="Methyltransf_11"/>
    <property type="match status" value="1"/>
</dbReference>
<name>A0ABW6VIK4_MICFU</name>
<dbReference type="InterPro" id="IPR052939">
    <property type="entry name" value="23S_rRNA_MeTrnsfrase_RlmA"/>
</dbReference>
<reference evidence="2 3" key="1">
    <citation type="submission" date="2024-10" db="EMBL/GenBank/DDBJ databases">
        <title>The Natural Products Discovery Center: Release of the First 8490 Sequenced Strains for Exploring Actinobacteria Biosynthetic Diversity.</title>
        <authorList>
            <person name="Kalkreuter E."/>
            <person name="Kautsar S.A."/>
            <person name="Yang D."/>
            <person name="Bader C.D."/>
            <person name="Teijaro C.N."/>
            <person name="Fluegel L."/>
            <person name="Davis C.M."/>
            <person name="Simpson J.R."/>
            <person name="Lauterbach L."/>
            <person name="Steele A.D."/>
            <person name="Gui C."/>
            <person name="Meng S."/>
            <person name="Li G."/>
            <person name="Viehrig K."/>
            <person name="Ye F."/>
            <person name="Su P."/>
            <person name="Kiefer A.F."/>
            <person name="Nichols A."/>
            <person name="Cepeda A.J."/>
            <person name="Yan W."/>
            <person name="Fan B."/>
            <person name="Jiang Y."/>
            <person name="Adhikari A."/>
            <person name="Zheng C.-J."/>
            <person name="Schuster L."/>
            <person name="Cowan T.M."/>
            <person name="Smanski M.J."/>
            <person name="Chevrette M.G."/>
            <person name="De Carvalho L.P.S."/>
            <person name="Shen B."/>
        </authorList>
    </citation>
    <scope>NUCLEOTIDE SEQUENCE [LARGE SCALE GENOMIC DNA]</scope>
    <source>
        <strain evidence="2 3">NPDC001281</strain>
    </source>
</reference>
<dbReference type="InterPro" id="IPR029063">
    <property type="entry name" value="SAM-dependent_MTases_sf"/>
</dbReference>
<gene>
    <name evidence="2" type="ORF">ACFY05_40875</name>
</gene>
<dbReference type="EMBL" id="JBIAXI010000044">
    <property type="protein sequence ID" value="MFF4779191.1"/>
    <property type="molecule type" value="Genomic_DNA"/>
</dbReference>
<protein>
    <submittedName>
        <fullName evidence="2">Class I SAM-dependent methyltransferase</fullName>
    </submittedName>
</protein>
<dbReference type="GO" id="GO:0008168">
    <property type="term" value="F:methyltransferase activity"/>
    <property type="evidence" value="ECO:0007669"/>
    <property type="project" value="UniProtKB-KW"/>
</dbReference>
<dbReference type="PANTHER" id="PTHR43460:SF1">
    <property type="entry name" value="METHYLTRANSFERASE TYPE 11 DOMAIN-CONTAINING PROTEIN"/>
    <property type="match status" value="1"/>
</dbReference>
<dbReference type="GO" id="GO:0032259">
    <property type="term" value="P:methylation"/>
    <property type="evidence" value="ECO:0007669"/>
    <property type="project" value="UniProtKB-KW"/>
</dbReference>
<evidence type="ECO:0000259" key="1">
    <source>
        <dbReference type="Pfam" id="PF08241"/>
    </source>
</evidence>
<dbReference type="RefSeq" id="WP_387347913.1">
    <property type="nucleotide sequence ID" value="NZ_JBIAXI010000044.1"/>
</dbReference>
<accession>A0ABW6VIK4</accession>
<dbReference type="PANTHER" id="PTHR43460">
    <property type="entry name" value="METHYLTRANSFERASE"/>
    <property type="match status" value="1"/>
</dbReference>
<dbReference type="Proteomes" id="UP001602119">
    <property type="component" value="Unassembled WGS sequence"/>
</dbReference>
<evidence type="ECO:0000313" key="3">
    <source>
        <dbReference type="Proteomes" id="UP001602119"/>
    </source>
</evidence>
<keyword evidence="2" id="KW-0808">Transferase</keyword>
<organism evidence="2 3">
    <name type="scientific">Microtetraspora fusca</name>
    <dbReference type="NCBI Taxonomy" id="1997"/>
    <lineage>
        <taxon>Bacteria</taxon>
        <taxon>Bacillati</taxon>
        <taxon>Actinomycetota</taxon>
        <taxon>Actinomycetes</taxon>
        <taxon>Streptosporangiales</taxon>
        <taxon>Streptosporangiaceae</taxon>
        <taxon>Microtetraspora</taxon>
    </lineage>
</organism>
<keyword evidence="2" id="KW-0489">Methyltransferase</keyword>
<sequence length="263" mass="29177">MSRFEDLVAEGESVPIEGWDFSWFAGRAMEERPSWGYAKLLAGRMAKAGAALDIQTGGGEVLASVPAAPPVLVATESWQPNMEIARRNLAKFDATVVEVDDEADLPFPSDHFDLVVSRHPVITRWDEVRRVLRPNGTYLSQQVGSGSVRELTEFMMGEQEAQEASVHPSLGPLATTAGATPLEATFSAEAAGLEVVDVRQEALRMEFYDIAAVVHFLRKVIWIVPGFTVEAYRDRLAQLHDFMERHGPFVAYSQRFLIEARKS</sequence>
<proteinExistence type="predicted"/>
<dbReference type="SUPFAM" id="SSF53335">
    <property type="entry name" value="S-adenosyl-L-methionine-dependent methyltransferases"/>
    <property type="match status" value="1"/>
</dbReference>
<evidence type="ECO:0000313" key="2">
    <source>
        <dbReference type="EMBL" id="MFF4779191.1"/>
    </source>
</evidence>